<dbReference type="AlphaFoldDB" id="A0A5S9ILR5"/>
<dbReference type="Gene3D" id="1.25.10.10">
    <property type="entry name" value="Leucine-rich Repeat Variant"/>
    <property type="match status" value="1"/>
</dbReference>
<dbReference type="KEGG" id="uam:UABAM_02226"/>
<feature type="region of interest" description="Disordered" evidence="1">
    <location>
        <begin position="109"/>
        <end position="148"/>
    </location>
</feature>
<dbReference type="InterPro" id="IPR016024">
    <property type="entry name" value="ARM-type_fold"/>
</dbReference>
<feature type="compositionally biased region" description="Polar residues" evidence="1">
    <location>
        <begin position="137"/>
        <end position="148"/>
    </location>
</feature>
<dbReference type="EMBL" id="AP019860">
    <property type="protein sequence ID" value="BBM83871.1"/>
    <property type="molecule type" value="Genomic_DNA"/>
</dbReference>
<gene>
    <name evidence="2" type="ORF">UABAM_02226</name>
</gene>
<dbReference type="Proteomes" id="UP000326354">
    <property type="component" value="Chromosome"/>
</dbReference>
<sequence>MNKICIIAILAICTGCGSYCNLRSKEPQFYGGFVNAITLRHYGDSCKDLNLRNWGYAAALAFPLMFLDPPGSLVVDTLTLPLIPFWESNEQQNVREQEQTQRKIAAVKEQKIEKKSPQQLMTLSQDKDEQKRMSVAANPNTPPQTLSQLAKDPSNLVKMLVAENPNTPEKALVEMAKSEGLDVKVRLAERKNKPVLLRLAYDRNKKVKLLISKNTHAPQKALAKLAEEDYVDIRISVARNPATSKETLQKLTKDSEEVIRKYAQEQLNKK</sequence>
<dbReference type="OrthoDB" id="500355at2"/>
<evidence type="ECO:0000256" key="1">
    <source>
        <dbReference type="SAM" id="MobiDB-lite"/>
    </source>
</evidence>
<accession>A0A5S9ILR5</accession>
<reference evidence="2 3" key="1">
    <citation type="submission" date="2019-08" db="EMBL/GenBank/DDBJ databases">
        <title>Complete genome sequence of Candidatus Uab amorphum.</title>
        <authorList>
            <person name="Shiratori T."/>
            <person name="Suzuki S."/>
            <person name="Kakizawa Y."/>
            <person name="Ishida K."/>
        </authorList>
    </citation>
    <scope>NUCLEOTIDE SEQUENCE [LARGE SCALE GENOMIC DNA]</scope>
    <source>
        <strain evidence="2 3">SRT547</strain>
    </source>
</reference>
<keyword evidence="3" id="KW-1185">Reference proteome</keyword>
<evidence type="ECO:0000313" key="3">
    <source>
        <dbReference type="Proteomes" id="UP000326354"/>
    </source>
</evidence>
<dbReference type="SUPFAM" id="SSF48371">
    <property type="entry name" value="ARM repeat"/>
    <property type="match status" value="1"/>
</dbReference>
<organism evidence="2 3">
    <name type="scientific">Uabimicrobium amorphum</name>
    <dbReference type="NCBI Taxonomy" id="2596890"/>
    <lineage>
        <taxon>Bacteria</taxon>
        <taxon>Pseudomonadati</taxon>
        <taxon>Planctomycetota</taxon>
        <taxon>Candidatus Uabimicrobiia</taxon>
        <taxon>Candidatus Uabimicrobiales</taxon>
        <taxon>Candidatus Uabimicrobiaceae</taxon>
        <taxon>Candidatus Uabimicrobium</taxon>
    </lineage>
</organism>
<evidence type="ECO:0008006" key="4">
    <source>
        <dbReference type="Google" id="ProtNLM"/>
    </source>
</evidence>
<dbReference type="RefSeq" id="WP_151968054.1">
    <property type="nucleotide sequence ID" value="NZ_AP019860.1"/>
</dbReference>
<dbReference type="InterPro" id="IPR011989">
    <property type="entry name" value="ARM-like"/>
</dbReference>
<protein>
    <recommendedName>
        <fullName evidence="4">DUF4116 domain-containing protein</fullName>
    </recommendedName>
</protein>
<evidence type="ECO:0000313" key="2">
    <source>
        <dbReference type="EMBL" id="BBM83871.1"/>
    </source>
</evidence>
<proteinExistence type="predicted"/>
<name>A0A5S9ILR5_UABAM</name>